<evidence type="ECO:0000313" key="1">
    <source>
        <dbReference type="EMBL" id="KAI4828398.1"/>
    </source>
</evidence>
<dbReference type="EMBL" id="CM043788">
    <property type="protein sequence ID" value="KAI4828398.1"/>
    <property type="molecule type" value="Genomic_DNA"/>
</dbReference>
<comment type="caution">
    <text evidence="1">The sequence shown here is derived from an EMBL/GenBank/DDBJ whole genome shotgun (WGS) entry which is preliminary data.</text>
</comment>
<sequence>KLERVLVGGWTVVAIQSGSVEGAPDEASCSVILQELRVLSSPMNRAEEPQTGSSCSSEAQQTLSEGGVVFCKGGGIGASDILKSLKFLRGLQQWSRDIQGPCFVSASCSLLLDKQN</sequence>
<feature type="non-terminal residue" evidence="1">
    <location>
        <position position="1"/>
    </location>
</feature>
<proteinExistence type="predicted"/>
<keyword evidence="2" id="KW-1185">Reference proteome</keyword>
<organism evidence="1 2">
    <name type="scientific">Chaenocephalus aceratus</name>
    <name type="common">Blackfin icefish</name>
    <name type="synonym">Chaenichthys aceratus</name>
    <dbReference type="NCBI Taxonomy" id="36190"/>
    <lineage>
        <taxon>Eukaryota</taxon>
        <taxon>Metazoa</taxon>
        <taxon>Chordata</taxon>
        <taxon>Craniata</taxon>
        <taxon>Vertebrata</taxon>
        <taxon>Euteleostomi</taxon>
        <taxon>Actinopterygii</taxon>
        <taxon>Neopterygii</taxon>
        <taxon>Teleostei</taxon>
        <taxon>Neoteleostei</taxon>
        <taxon>Acanthomorphata</taxon>
        <taxon>Eupercaria</taxon>
        <taxon>Perciformes</taxon>
        <taxon>Notothenioidei</taxon>
        <taxon>Channichthyidae</taxon>
        <taxon>Chaenocephalus</taxon>
    </lineage>
</organism>
<feature type="non-terminal residue" evidence="1">
    <location>
        <position position="116"/>
    </location>
</feature>
<protein>
    <submittedName>
        <fullName evidence="1">Uncharacterized protein</fullName>
    </submittedName>
</protein>
<evidence type="ECO:0000313" key="2">
    <source>
        <dbReference type="Proteomes" id="UP001057452"/>
    </source>
</evidence>
<name>A0ACB9XP66_CHAAC</name>
<reference evidence="1" key="1">
    <citation type="submission" date="2022-05" db="EMBL/GenBank/DDBJ databases">
        <title>Chromosome-level genome of Chaenocephalus aceratus.</title>
        <authorList>
            <person name="Park H."/>
        </authorList>
    </citation>
    <scope>NUCLEOTIDE SEQUENCE</scope>
    <source>
        <strain evidence="1">KU_202001</strain>
    </source>
</reference>
<accession>A0ACB9XP66</accession>
<gene>
    <name evidence="1" type="ORF">KUCAC02_022494</name>
</gene>
<dbReference type="Proteomes" id="UP001057452">
    <property type="component" value="Chromosome 4"/>
</dbReference>